<sequence>MRRLVLRAVDGTGDAAWTWELLSDGARIATKRVELDNDWRREPFNDLSGYLSRYSVSGFGAAHLRELLDDLGIWMTRKVFGPDLAGELAARPPTSVAVDLAPGLHRLLAAPLELARLAGGSLASLGVTFGFRVGGDGPAHAAPSATRMLAVFPLPSDIAELGLRAERLALQSIAARAAAVRLPVSLTCLQYGVTRDTLRELLAEEQFDVIHFGGHGARDGLVLADDTGARDLVTADELRSMLEPQRGLVRLVVLGACDTGANQAARLIGRLHDGAARDVPPPEPGTQGVAVRLARSLGTVVVAMRFAVDDSFARHYATAFYEGLLLEGRSVEEAYGNALRAARDLVHDDALGLLAEFTPVLYSPAGADLPMGAGTARSVAPPPADPAVFVGRADELRRMSVLLRPRGAVRSAVLTGGYGVGKSTCANEFADAARGLFERVVSVTLAEGDAPDVLAEPLGGWPEAARTLRERRFLIVVDGLDRVMHDGRLPASWRRTVELLTGHDGASRAVLTSRLPVDGVDLTIGVGGLSATEVLLLAAELPRLNGAVQELADHEDEFSALKTELISLVNGTDRSPGAVAVLDSVSADLGLKKALAELHRIAQGGSSRDEPSWQPVVEACRWAARVTAGLDTAGRSLATLIALSATLQEAITTAEIEEVWPEWWRMRDCGSDGEVPRFPMDGLLDRGVVVETAAGWQLVPFAGELLRTGDSRSGEGPAVPEPTAPQEDPPPEVTKGSWDRYLLVSLELIKEGRSEEGLRLLCTAMDAGVTSAGELRPFWIAARLWRPDGGGREGLLVALATALTTESLLDRRARLTDLCAQAANEPDISAFIGLSLLNLQLELNEHDAFGGLFPEVSAMFESSDRNQPYLDRLGQLNARRSLVLGDAEQALSQARAIIDTDGDSRRDLRPVAELTRALVLEEALETAMWASAILHRWDESLEYTDRLLLLRARRRAPLSAMSTPTVQKAQALAALGRLDEAEALLDGVQRIAAAYDDVGASHRAIVARTAVDSPRGRYADMSRFHETSLALGYASDLDSLVVGNLHLQACAAHAATIFTRVPDTEQHHTPLEEDEAMLRYGFACAHLLAGVVLHGMSSPDLAARPLEEFGWLLDDLLDEVADPAEIDFAWIAERLPASDGRKLPFLDLVQRSARTEERLAESQSRLTETLSALREKNEQAEQERREDVEAARRELAPVFEAVTAAAGGDQDARNALEELCRLWDDDPNTRPWAAAFRLLADRRDASALPGIVDTRALLILLPLLKELRPPGLSL</sequence>
<feature type="region of interest" description="Disordered" evidence="2">
    <location>
        <begin position="709"/>
        <end position="736"/>
    </location>
</feature>
<evidence type="ECO:0000256" key="2">
    <source>
        <dbReference type="SAM" id="MobiDB-lite"/>
    </source>
</evidence>
<evidence type="ECO:0000259" key="3">
    <source>
        <dbReference type="Pfam" id="PF12770"/>
    </source>
</evidence>
<evidence type="ECO:0000256" key="1">
    <source>
        <dbReference type="SAM" id="Coils"/>
    </source>
</evidence>
<dbReference type="EMBL" id="JADOUA010000001">
    <property type="protein sequence ID" value="MBG6092944.1"/>
    <property type="molecule type" value="Genomic_DNA"/>
</dbReference>
<evidence type="ECO:0000313" key="5">
    <source>
        <dbReference type="Proteomes" id="UP000614047"/>
    </source>
</evidence>
<dbReference type="InterPro" id="IPR027417">
    <property type="entry name" value="P-loop_NTPase"/>
</dbReference>
<gene>
    <name evidence="4" type="ORF">IW256_007057</name>
</gene>
<dbReference type="SUPFAM" id="SSF52540">
    <property type="entry name" value="P-loop containing nucleoside triphosphate hydrolases"/>
    <property type="match status" value="1"/>
</dbReference>
<feature type="compositionally biased region" description="Pro residues" evidence="2">
    <location>
        <begin position="719"/>
        <end position="732"/>
    </location>
</feature>
<keyword evidence="1" id="KW-0175">Coiled coil</keyword>
<dbReference type="Gene3D" id="3.40.50.300">
    <property type="entry name" value="P-loop containing nucleotide triphosphate hydrolases"/>
    <property type="match status" value="1"/>
</dbReference>
<dbReference type="InterPro" id="IPR024983">
    <property type="entry name" value="CHAT_dom"/>
</dbReference>
<keyword evidence="5" id="KW-1185">Reference proteome</keyword>
<organism evidence="4 5">
    <name type="scientific">Actinomadura viridis</name>
    <dbReference type="NCBI Taxonomy" id="58110"/>
    <lineage>
        <taxon>Bacteria</taxon>
        <taxon>Bacillati</taxon>
        <taxon>Actinomycetota</taxon>
        <taxon>Actinomycetes</taxon>
        <taxon>Streptosporangiales</taxon>
        <taxon>Thermomonosporaceae</taxon>
        <taxon>Actinomadura</taxon>
    </lineage>
</organism>
<proteinExistence type="predicted"/>
<dbReference type="AlphaFoldDB" id="A0A931GUA5"/>
<evidence type="ECO:0000313" key="4">
    <source>
        <dbReference type="EMBL" id="MBG6092944.1"/>
    </source>
</evidence>
<dbReference type="Pfam" id="PF12770">
    <property type="entry name" value="CHAT"/>
    <property type="match status" value="1"/>
</dbReference>
<protein>
    <submittedName>
        <fullName evidence="4">Tetratricopeptide (TPR) repeat protein</fullName>
    </submittedName>
</protein>
<reference evidence="4" key="1">
    <citation type="submission" date="2020-11" db="EMBL/GenBank/DDBJ databases">
        <title>Sequencing the genomes of 1000 actinobacteria strains.</title>
        <authorList>
            <person name="Klenk H.-P."/>
        </authorList>
    </citation>
    <scope>NUCLEOTIDE SEQUENCE</scope>
    <source>
        <strain evidence="4">DSM 43175</strain>
    </source>
</reference>
<name>A0A931GUA5_9ACTN</name>
<dbReference type="Proteomes" id="UP000614047">
    <property type="component" value="Unassembled WGS sequence"/>
</dbReference>
<comment type="caution">
    <text evidence="4">The sequence shown here is derived from an EMBL/GenBank/DDBJ whole genome shotgun (WGS) entry which is preliminary data.</text>
</comment>
<feature type="coiled-coil region" evidence="1">
    <location>
        <begin position="1163"/>
        <end position="1193"/>
    </location>
</feature>
<accession>A0A931GUA5</accession>
<dbReference type="RefSeq" id="WP_197015062.1">
    <property type="nucleotide sequence ID" value="NZ_BAABES010000023.1"/>
</dbReference>
<feature type="domain" description="CHAT" evidence="3">
    <location>
        <begin position="179"/>
        <end position="345"/>
    </location>
</feature>